<dbReference type="PANTHER" id="PTHR34138:SF1">
    <property type="entry name" value="CELL SHAPE-DETERMINING PROTEIN MREC"/>
    <property type="match status" value="1"/>
</dbReference>
<dbReference type="InterPro" id="IPR042175">
    <property type="entry name" value="Cell/Rod_MreC_2"/>
</dbReference>
<feature type="transmembrane region" description="Helical" evidence="7">
    <location>
        <begin position="21"/>
        <end position="39"/>
    </location>
</feature>
<protein>
    <recommendedName>
        <fullName evidence="2">Cell shape-determining protein MreC</fullName>
    </recommendedName>
    <alternativeName>
        <fullName evidence="4">Cell shape protein MreC</fullName>
    </alternativeName>
</protein>
<dbReference type="InterPro" id="IPR042177">
    <property type="entry name" value="Cell/Rod_1"/>
</dbReference>
<evidence type="ECO:0000256" key="5">
    <source>
        <dbReference type="SAM" id="Coils"/>
    </source>
</evidence>
<gene>
    <name evidence="9" type="primary">mreC</name>
    <name evidence="9" type="ORF">K8U72_04285</name>
</gene>
<evidence type="ECO:0000313" key="9">
    <source>
        <dbReference type="EMBL" id="HJF44985.1"/>
    </source>
</evidence>
<evidence type="ECO:0000256" key="6">
    <source>
        <dbReference type="SAM" id="MobiDB-lite"/>
    </source>
</evidence>
<evidence type="ECO:0000256" key="2">
    <source>
        <dbReference type="ARBA" id="ARBA00013855"/>
    </source>
</evidence>
<proteinExistence type="inferred from homology"/>
<dbReference type="AlphaFoldDB" id="A0A921GDX6"/>
<feature type="coiled-coil region" evidence="5">
    <location>
        <begin position="84"/>
        <end position="118"/>
    </location>
</feature>
<dbReference type="InterPro" id="IPR007221">
    <property type="entry name" value="MreC"/>
</dbReference>
<dbReference type="InterPro" id="IPR055342">
    <property type="entry name" value="MreC_beta-barrel_core"/>
</dbReference>
<keyword evidence="7" id="KW-0812">Transmembrane</keyword>
<organism evidence="9 10">
    <name type="scientific">Thermophilibacter provencensis</name>
    <dbReference type="NCBI Taxonomy" id="1852386"/>
    <lineage>
        <taxon>Bacteria</taxon>
        <taxon>Bacillati</taxon>
        <taxon>Actinomycetota</taxon>
        <taxon>Coriobacteriia</taxon>
        <taxon>Coriobacteriales</taxon>
        <taxon>Atopobiaceae</taxon>
        <taxon>Thermophilibacter</taxon>
    </lineage>
</organism>
<dbReference type="PANTHER" id="PTHR34138">
    <property type="entry name" value="CELL SHAPE-DETERMINING PROTEIN MREC"/>
    <property type="match status" value="1"/>
</dbReference>
<comment type="caution">
    <text evidence="9">The sequence shown here is derived from an EMBL/GenBank/DDBJ whole genome shotgun (WGS) entry which is preliminary data.</text>
</comment>
<name>A0A921GDX6_9ACTN</name>
<keyword evidence="5" id="KW-0175">Coiled coil</keyword>
<dbReference type="RefSeq" id="WP_274958884.1">
    <property type="nucleotide sequence ID" value="NZ_DYWQ01000065.1"/>
</dbReference>
<dbReference type="EMBL" id="DYWQ01000065">
    <property type="protein sequence ID" value="HJF44985.1"/>
    <property type="molecule type" value="Genomic_DNA"/>
</dbReference>
<evidence type="ECO:0000259" key="8">
    <source>
        <dbReference type="Pfam" id="PF04085"/>
    </source>
</evidence>
<keyword evidence="3" id="KW-0133">Cell shape</keyword>
<accession>A0A921GDX6</accession>
<evidence type="ECO:0000256" key="7">
    <source>
        <dbReference type="SAM" id="Phobius"/>
    </source>
</evidence>
<dbReference type="GO" id="GO:0005886">
    <property type="term" value="C:plasma membrane"/>
    <property type="evidence" value="ECO:0007669"/>
    <property type="project" value="TreeGrafter"/>
</dbReference>
<dbReference type="GO" id="GO:0008360">
    <property type="term" value="P:regulation of cell shape"/>
    <property type="evidence" value="ECO:0007669"/>
    <property type="project" value="UniProtKB-KW"/>
</dbReference>
<evidence type="ECO:0000256" key="3">
    <source>
        <dbReference type="ARBA" id="ARBA00022960"/>
    </source>
</evidence>
<dbReference type="Pfam" id="PF04085">
    <property type="entry name" value="MreC"/>
    <property type="match status" value="1"/>
</dbReference>
<evidence type="ECO:0000313" key="10">
    <source>
        <dbReference type="Proteomes" id="UP000697330"/>
    </source>
</evidence>
<feature type="compositionally biased region" description="Acidic residues" evidence="6">
    <location>
        <begin position="331"/>
        <end position="342"/>
    </location>
</feature>
<feature type="domain" description="Rod shape-determining protein MreC beta-barrel core" evidence="8">
    <location>
        <begin position="137"/>
        <end position="282"/>
    </location>
</feature>
<evidence type="ECO:0000256" key="4">
    <source>
        <dbReference type="ARBA" id="ARBA00032089"/>
    </source>
</evidence>
<evidence type="ECO:0000256" key="1">
    <source>
        <dbReference type="ARBA" id="ARBA00009369"/>
    </source>
</evidence>
<reference evidence="9" key="2">
    <citation type="submission" date="2021-09" db="EMBL/GenBank/DDBJ databases">
        <authorList>
            <person name="Gilroy R."/>
        </authorList>
    </citation>
    <scope>NUCLEOTIDE SEQUENCE</scope>
    <source>
        <strain evidence="9">CHK124-7917</strain>
    </source>
</reference>
<feature type="compositionally biased region" description="Low complexity" evidence="6">
    <location>
        <begin position="294"/>
        <end position="312"/>
    </location>
</feature>
<keyword evidence="7" id="KW-0472">Membrane</keyword>
<dbReference type="Gene3D" id="2.40.10.340">
    <property type="entry name" value="Rod shape-determining protein MreC, domain 1"/>
    <property type="match status" value="1"/>
</dbReference>
<keyword evidence="7" id="KW-1133">Transmembrane helix</keyword>
<dbReference type="Proteomes" id="UP000697330">
    <property type="component" value="Unassembled WGS sequence"/>
</dbReference>
<reference evidence="9" key="1">
    <citation type="journal article" date="2021" name="PeerJ">
        <title>Extensive microbial diversity within the chicken gut microbiome revealed by metagenomics and culture.</title>
        <authorList>
            <person name="Gilroy R."/>
            <person name="Ravi A."/>
            <person name="Getino M."/>
            <person name="Pursley I."/>
            <person name="Horton D.L."/>
            <person name="Alikhan N.F."/>
            <person name="Baker D."/>
            <person name="Gharbi K."/>
            <person name="Hall N."/>
            <person name="Watson M."/>
            <person name="Adriaenssens E.M."/>
            <person name="Foster-Nyarko E."/>
            <person name="Jarju S."/>
            <person name="Secka A."/>
            <person name="Antonio M."/>
            <person name="Oren A."/>
            <person name="Chaudhuri R.R."/>
            <person name="La Ragione R."/>
            <person name="Hildebrand F."/>
            <person name="Pallen M.J."/>
        </authorList>
    </citation>
    <scope>NUCLEOTIDE SEQUENCE</scope>
    <source>
        <strain evidence="9">CHK124-7917</strain>
    </source>
</reference>
<comment type="similarity">
    <text evidence="1">Belongs to the MreC family.</text>
</comment>
<feature type="region of interest" description="Disordered" evidence="6">
    <location>
        <begin position="294"/>
        <end position="348"/>
    </location>
</feature>
<dbReference type="NCBIfam" id="TIGR00219">
    <property type="entry name" value="mreC"/>
    <property type="match status" value="1"/>
</dbReference>
<dbReference type="Gene3D" id="2.40.10.350">
    <property type="entry name" value="Rod shape-determining protein MreC, domain 2"/>
    <property type="match status" value="1"/>
</dbReference>
<sequence>MPLSTRGRQAGPTIGNNRKGGSGRTLVVCLLVSLVLFTVSCRFGEEGPLAAVRGAFQTVTLPVRYLGATVAAPFQGLGNIVTNLTADQATLSELRAENEELKARNVELEEAAQSAERLQGLLDLRDSNNLQSTAARIISGSGDSWGTTVTIDKGTSSGLSVGMPVTTSAGVIGQIVECGPATSTVRLVTDDNSSVSAMIQSSRAQGMLVGTVTGQLELTLIGADQSVSQGDIVVTSGLGGVFPKGLPLGEVVSVESVPGAAYLTIVVEPFAHAENYEEVLVITSLTEEQRATAEDIAAADAQDSSSTSSQGSSDGGEGEDSSGSDGQSGESGEDGSAQDDAEAGTTGE</sequence>